<dbReference type="FunFam" id="1.10.1450.10:FF:000007">
    <property type="entry name" value="Tetraspanin"/>
    <property type="match status" value="1"/>
</dbReference>
<dbReference type="Pfam" id="PF00335">
    <property type="entry name" value="Tetraspanin"/>
    <property type="match status" value="1"/>
</dbReference>
<evidence type="ECO:0000256" key="1">
    <source>
        <dbReference type="ARBA" id="ARBA00004496"/>
    </source>
</evidence>
<dbReference type="PIRSF" id="PIRSF002419">
    <property type="entry name" value="Tetraspanin"/>
    <property type="match status" value="1"/>
</dbReference>
<evidence type="ECO:0000256" key="13">
    <source>
        <dbReference type="RuleBase" id="RU361218"/>
    </source>
</evidence>
<keyword evidence="5" id="KW-1003">Cell membrane</keyword>
<dbReference type="GO" id="GO:0065003">
    <property type="term" value="P:protein-containing complex assembly"/>
    <property type="evidence" value="ECO:0007669"/>
    <property type="project" value="UniProtKB-ARBA"/>
</dbReference>
<keyword evidence="9 13" id="KW-1133">Transmembrane helix</keyword>
<dbReference type="InterPro" id="IPR008952">
    <property type="entry name" value="Tetraspanin_EC2_sf"/>
</dbReference>
<sequence>MPNQQRRQPTNSSRHPLSSNNIPSREERYRHHYRYYPYHETEISCCMKYSVFGFNVSFWILGFALLAIGIWAQIEKTNPYTQLNRLSKFYLDPSMILIIVGAIIFLIGFSGCVGALRENTCLLALYSTILGLILIAELSLAMFVYVSRDYIEGEYKLKLDDMIKMYRDDPDLQTVIDWMQQDFQCCGINGADDWDLNIYFNASATNLKSEEAGGVPFSCCVHSSDHGLTNYACGHGARLNKQNLVKAIYIEGCLPKLQLWLANNFIYSGTFLVIISVTQIMGILFAQCLRADIFAQRDKLMRSY</sequence>
<dbReference type="GO" id="GO:0046930">
    <property type="term" value="C:pore complex"/>
    <property type="evidence" value="ECO:0007669"/>
    <property type="project" value="UniProtKB-ARBA"/>
</dbReference>
<organism evidence="15 16">
    <name type="scientific">Strongyloides papillosus</name>
    <name type="common">Intestinal threadworm</name>
    <dbReference type="NCBI Taxonomy" id="174720"/>
    <lineage>
        <taxon>Eukaryota</taxon>
        <taxon>Metazoa</taxon>
        <taxon>Ecdysozoa</taxon>
        <taxon>Nematoda</taxon>
        <taxon>Chromadorea</taxon>
        <taxon>Rhabditida</taxon>
        <taxon>Tylenchina</taxon>
        <taxon>Panagrolaimomorpha</taxon>
        <taxon>Strongyloidoidea</taxon>
        <taxon>Strongyloididae</taxon>
        <taxon>Strongyloides</taxon>
    </lineage>
</organism>
<feature type="transmembrane region" description="Helical" evidence="13">
    <location>
        <begin position="94"/>
        <end position="116"/>
    </location>
</feature>
<dbReference type="PANTHER" id="PTHR19282:SF431">
    <property type="entry name" value="TETRASPANIN 26A, ISOFORM B-RELATED"/>
    <property type="match status" value="1"/>
</dbReference>
<proteinExistence type="inferred from homology"/>
<dbReference type="PRINTS" id="PR00259">
    <property type="entry name" value="TMFOUR"/>
</dbReference>
<comment type="subcellular location">
    <subcellularLocation>
        <location evidence="2">Cell junction</location>
        <location evidence="2">Adherens junction</location>
    </subcellularLocation>
    <subcellularLocation>
        <location evidence="3">Cell membrane</location>
        <topology evidence="3">Multi-pass membrane protein</topology>
    </subcellularLocation>
    <subcellularLocation>
        <location evidence="1">Cytoplasm</location>
    </subcellularLocation>
    <subcellularLocation>
        <location evidence="13">Membrane</location>
        <topology evidence="13">Multi-pass membrane protein</topology>
    </subcellularLocation>
</comment>
<comment type="similarity">
    <text evidence="4 13">Belongs to the tetraspanin (TM4SF) family.</text>
</comment>
<evidence type="ECO:0000256" key="4">
    <source>
        <dbReference type="ARBA" id="ARBA00006840"/>
    </source>
</evidence>
<evidence type="ECO:0000256" key="8">
    <source>
        <dbReference type="ARBA" id="ARBA00022949"/>
    </source>
</evidence>
<evidence type="ECO:0000256" key="14">
    <source>
        <dbReference type="SAM" id="MobiDB-lite"/>
    </source>
</evidence>
<evidence type="ECO:0000313" key="16">
    <source>
        <dbReference type="WBParaSite" id="SPAL_0000673900.1"/>
    </source>
</evidence>
<dbReference type="GO" id="GO:0072659">
    <property type="term" value="P:protein localization to plasma membrane"/>
    <property type="evidence" value="ECO:0007669"/>
    <property type="project" value="UniProtKB-ARBA"/>
</dbReference>
<dbReference type="Gene3D" id="1.10.1450.10">
    <property type="entry name" value="Tetraspanin"/>
    <property type="match status" value="1"/>
</dbReference>
<evidence type="ECO:0000256" key="6">
    <source>
        <dbReference type="ARBA" id="ARBA00022490"/>
    </source>
</evidence>
<feature type="region of interest" description="Disordered" evidence="14">
    <location>
        <begin position="1"/>
        <end position="22"/>
    </location>
</feature>
<dbReference type="PANTHER" id="PTHR19282">
    <property type="entry name" value="TETRASPANIN"/>
    <property type="match status" value="1"/>
</dbReference>
<evidence type="ECO:0000256" key="12">
    <source>
        <dbReference type="ARBA" id="ARBA00023180"/>
    </source>
</evidence>
<keyword evidence="15" id="KW-1185">Reference proteome</keyword>
<keyword evidence="7 13" id="KW-0812">Transmembrane</keyword>
<evidence type="ECO:0000256" key="3">
    <source>
        <dbReference type="ARBA" id="ARBA00004651"/>
    </source>
</evidence>
<dbReference type="GO" id="GO:0005912">
    <property type="term" value="C:adherens junction"/>
    <property type="evidence" value="ECO:0007669"/>
    <property type="project" value="UniProtKB-SubCell"/>
</dbReference>
<dbReference type="GO" id="GO:0005737">
    <property type="term" value="C:cytoplasm"/>
    <property type="evidence" value="ECO:0007669"/>
    <property type="project" value="UniProtKB-SubCell"/>
</dbReference>
<evidence type="ECO:0000256" key="7">
    <source>
        <dbReference type="ARBA" id="ARBA00022692"/>
    </source>
</evidence>
<protein>
    <recommendedName>
        <fullName evidence="13">Tetraspanin</fullName>
    </recommendedName>
</protein>
<dbReference type="SUPFAM" id="SSF48652">
    <property type="entry name" value="Tetraspanin"/>
    <property type="match status" value="1"/>
</dbReference>
<name>A0A0N5BLE1_STREA</name>
<keyword evidence="12" id="KW-0325">Glycoprotein</keyword>
<keyword evidence="10 13" id="KW-0472">Membrane</keyword>
<keyword evidence="11" id="KW-1015">Disulfide bond</keyword>
<evidence type="ECO:0000256" key="5">
    <source>
        <dbReference type="ARBA" id="ARBA00022475"/>
    </source>
</evidence>
<accession>A0A0N5BLE1</accession>
<evidence type="ECO:0000256" key="10">
    <source>
        <dbReference type="ARBA" id="ARBA00023136"/>
    </source>
</evidence>
<dbReference type="GO" id="GO:0019899">
    <property type="term" value="F:enzyme binding"/>
    <property type="evidence" value="ECO:0007669"/>
    <property type="project" value="UniProtKB-ARBA"/>
</dbReference>
<evidence type="ECO:0000313" key="15">
    <source>
        <dbReference type="Proteomes" id="UP000046392"/>
    </source>
</evidence>
<dbReference type="InterPro" id="IPR000301">
    <property type="entry name" value="Tetraspanin_animals"/>
</dbReference>
<evidence type="ECO:0000256" key="11">
    <source>
        <dbReference type="ARBA" id="ARBA00023157"/>
    </source>
</evidence>
<dbReference type="Proteomes" id="UP000046392">
    <property type="component" value="Unplaced"/>
</dbReference>
<dbReference type="GO" id="GO:0051604">
    <property type="term" value="P:protein maturation"/>
    <property type="evidence" value="ECO:0007669"/>
    <property type="project" value="UniProtKB-ARBA"/>
</dbReference>
<feature type="transmembrane region" description="Helical" evidence="13">
    <location>
        <begin position="123"/>
        <end position="146"/>
    </location>
</feature>
<reference evidence="16" key="1">
    <citation type="submission" date="2017-02" db="UniProtKB">
        <authorList>
            <consortium name="WormBaseParasite"/>
        </authorList>
    </citation>
    <scope>IDENTIFICATION</scope>
</reference>
<dbReference type="WBParaSite" id="SPAL_0000673900.1">
    <property type="protein sequence ID" value="SPAL_0000673900.1"/>
    <property type="gene ID" value="SPAL_0000673900"/>
</dbReference>
<dbReference type="GO" id="GO:0005886">
    <property type="term" value="C:plasma membrane"/>
    <property type="evidence" value="ECO:0007669"/>
    <property type="project" value="UniProtKB-SubCell"/>
</dbReference>
<feature type="transmembrane region" description="Helical" evidence="13">
    <location>
        <begin position="52"/>
        <end position="74"/>
    </location>
</feature>
<keyword evidence="6" id="KW-0963">Cytoplasm</keyword>
<evidence type="ECO:0000256" key="2">
    <source>
        <dbReference type="ARBA" id="ARBA00004536"/>
    </source>
</evidence>
<evidence type="ECO:0000256" key="9">
    <source>
        <dbReference type="ARBA" id="ARBA00022989"/>
    </source>
</evidence>
<feature type="transmembrane region" description="Helical" evidence="13">
    <location>
        <begin position="265"/>
        <end position="289"/>
    </location>
</feature>
<dbReference type="InterPro" id="IPR018499">
    <property type="entry name" value="Tetraspanin/Peripherin"/>
</dbReference>
<keyword evidence="8" id="KW-0965">Cell junction</keyword>
<dbReference type="AlphaFoldDB" id="A0A0N5BLE1"/>
<dbReference type="STRING" id="174720.A0A0N5BLE1"/>